<dbReference type="AlphaFoldDB" id="A0A438NDS1"/>
<dbReference type="PANTHER" id="PTHR10742:SF382">
    <property type="entry name" value="AMINE OXIDASE DOMAIN-CONTAINING PROTEIN"/>
    <property type="match status" value="1"/>
</dbReference>
<dbReference type="GO" id="GO:0009063">
    <property type="term" value="P:amino acid catabolic process"/>
    <property type="evidence" value="ECO:0007669"/>
    <property type="project" value="TreeGrafter"/>
</dbReference>
<dbReference type="InterPro" id="IPR050281">
    <property type="entry name" value="Flavin_monoamine_oxidase"/>
</dbReference>
<evidence type="ECO:0000313" key="4">
    <source>
        <dbReference type="Proteomes" id="UP000288859"/>
    </source>
</evidence>
<dbReference type="OrthoDB" id="7777654at2759"/>
<feature type="domain" description="Amine oxidase" evidence="2">
    <location>
        <begin position="175"/>
        <end position="652"/>
    </location>
</feature>
<feature type="signal peptide" evidence="1">
    <location>
        <begin position="1"/>
        <end position="20"/>
    </location>
</feature>
<dbReference type="SUPFAM" id="SSF51905">
    <property type="entry name" value="FAD/NAD(P)-binding domain"/>
    <property type="match status" value="1"/>
</dbReference>
<dbReference type="Gene3D" id="3.90.660.10">
    <property type="match status" value="1"/>
</dbReference>
<dbReference type="PANTHER" id="PTHR10742">
    <property type="entry name" value="FLAVIN MONOAMINE OXIDASE"/>
    <property type="match status" value="1"/>
</dbReference>
<evidence type="ECO:0000256" key="1">
    <source>
        <dbReference type="SAM" id="SignalP"/>
    </source>
</evidence>
<name>A0A438NDS1_EXOME</name>
<dbReference type="SUPFAM" id="SSF54373">
    <property type="entry name" value="FAD-linked reductases, C-terminal domain"/>
    <property type="match status" value="1"/>
</dbReference>
<dbReference type="Gene3D" id="1.20.1440.240">
    <property type="match status" value="1"/>
</dbReference>
<reference evidence="3 4" key="1">
    <citation type="submission" date="2017-03" db="EMBL/GenBank/DDBJ databases">
        <title>Genomes of endolithic fungi from Antarctica.</title>
        <authorList>
            <person name="Coleine C."/>
            <person name="Masonjones S."/>
            <person name="Stajich J.E."/>
        </authorList>
    </citation>
    <scope>NUCLEOTIDE SEQUENCE [LARGE SCALE GENOMIC DNA]</scope>
    <source>
        <strain evidence="3 4">CCFEE 6314</strain>
    </source>
</reference>
<dbReference type="Proteomes" id="UP000288859">
    <property type="component" value="Unassembled WGS sequence"/>
</dbReference>
<dbReference type="InterPro" id="IPR036188">
    <property type="entry name" value="FAD/NAD-bd_sf"/>
</dbReference>
<evidence type="ECO:0000313" key="3">
    <source>
        <dbReference type="EMBL" id="RVX73838.1"/>
    </source>
</evidence>
<dbReference type="Pfam" id="PF01593">
    <property type="entry name" value="Amino_oxidase"/>
    <property type="match status" value="1"/>
</dbReference>
<protein>
    <recommendedName>
        <fullName evidence="2">Amine oxidase domain-containing protein</fullName>
    </recommendedName>
</protein>
<proteinExistence type="predicted"/>
<keyword evidence="1" id="KW-0732">Signal</keyword>
<organism evidence="3 4">
    <name type="scientific">Exophiala mesophila</name>
    <name type="common">Black yeast-like fungus</name>
    <dbReference type="NCBI Taxonomy" id="212818"/>
    <lineage>
        <taxon>Eukaryota</taxon>
        <taxon>Fungi</taxon>
        <taxon>Dikarya</taxon>
        <taxon>Ascomycota</taxon>
        <taxon>Pezizomycotina</taxon>
        <taxon>Eurotiomycetes</taxon>
        <taxon>Chaetothyriomycetidae</taxon>
        <taxon>Chaetothyriales</taxon>
        <taxon>Herpotrichiellaceae</taxon>
        <taxon>Exophiala</taxon>
    </lineage>
</organism>
<sequence>MRSFLSIAGASLLLSQLGSASPVINVPETVRFKGPFRAESDSVHNIHIEFSDHLFEGELRLVHGDCDLKEFHHSHHEVGVTFVKREAHPDRFVWIVPNDAIHNGCLHAFSGTTLIGRSDPIGMAKPLRKRQTISDVADTDGPWFDGVAFMESRNISATVAAEAKSKSVAIIGAGMSGLFTSLLLQSVGMENWHIMESTDHVGGRVRTKYLNDTAPEDYQYQEMGPMRFPVSVRYTDTNETLDIQDHKMVFQLADVLNAMNGGNESELAVNFIPWIQSSPNVPANSRGFRLPDGRIPSSAQIRANSSLANPAPQALDVDAAAEAREEFSDFVNITSDKLRAAGANVYQAHKQAIEDGLFHWSEANYYRYQLGLDANLTDFLAGAGISPLWGSIYDGVYFSASTWRTIDKGLSALPRAFMPHIAGKTTFERKVDGLKWNEETGKIAVNWRDDPFAQIPESEEYDYAVVAVPFSKVRTWRLPTYSSLLTRAITTMNYQQSCKVALHYKTRFWEHLDPPIIGGCGGTDIYGIGSVCYPAYQINSTGPGVLLASYASGQPARSVAALSEEDHVALVQRAMVEAHGQVAAEEFTGIYDRQCWEVDEHQAGAWAAPYLGQQELYLPAYYETEYNSIFVGEHTSYTHAWIFSALDSAVRGTTQLLLELGLVDEAKEIIDTWMARWITV</sequence>
<evidence type="ECO:0000259" key="2">
    <source>
        <dbReference type="Pfam" id="PF01593"/>
    </source>
</evidence>
<dbReference type="InterPro" id="IPR002937">
    <property type="entry name" value="Amino_oxidase"/>
</dbReference>
<dbReference type="Gene3D" id="3.50.50.60">
    <property type="entry name" value="FAD/NAD(P)-binding domain"/>
    <property type="match status" value="1"/>
</dbReference>
<dbReference type="EMBL" id="NAJM01000006">
    <property type="protein sequence ID" value="RVX73838.1"/>
    <property type="molecule type" value="Genomic_DNA"/>
</dbReference>
<accession>A0A438NDS1</accession>
<comment type="caution">
    <text evidence="3">The sequence shown here is derived from an EMBL/GenBank/DDBJ whole genome shotgun (WGS) entry which is preliminary data.</text>
</comment>
<dbReference type="GO" id="GO:0001716">
    <property type="term" value="F:L-amino-acid oxidase activity"/>
    <property type="evidence" value="ECO:0007669"/>
    <property type="project" value="TreeGrafter"/>
</dbReference>
<gene>
    <name evidence="3" type="ORF">B0A52_02728</name>
</gene>
<feature type="chain" id="PRO_5019529013" description="Amine oxidase domain-containing protein" evidence="1">
    <location>
        <begin position="21"/>
        <end position="680"/>
    </location>
</feature>